<gene>
    <name evidence="12 14" type="primary">hisH</name>
    <name evidence="14" type="ORF">CROST_014790</name>
</gene>
<dbReference type="InterPro" id="IPR010139">
    <property type="entry name" value="Imidazole-glycPsynth_HisH"/>
</dbReference>
<evidence type="ECO:0000256" key="6">
    <source>
        <dbReference type="ARBA" id="ARBA00022801"/>
    </source>
</evidence>
<evidence type="ECO:0000256" key="7">
    <source>
        <dbReference type="ARBA" id="ARBA00022962"/>
    </source>
</evidence>
<dbReference type="SUPFAM" id="SSF52317">
    <property type="entry name" value="Class I glutamine amidotransferase-like"/>
    <property type="match status" value="1"/>
</dbReference>
<dbReference type="KEGG" id="crw:CROST_014790"/>
<evidence type="ECO:0000313" key="14">
    <source>
        <dbReference type="EMBL" id="URZ10769.1"/>
    </source>
</evidence>
<dbReference type="Gene3D" id="3.40.50.880">
    <property type="match status" value="1"/>
</dbReference>
<feature type="active site" description="Nucleophile" evidence="12">
    <location>
        <position position="82"/>
    </location>
</feature>
<dbReference type="AlphaFoldDB" id="A0A1S8MFK9"/>
<keyword evidence="6 12" id="KW-0378">Hydrolase</keyword>
<dbReference type="GO" id="GO:0000105">
    <property type="term" value="P:L-histidine biosynthetic process"/>
    <property type="evidence" value="ECO:0007669"/>
    <property type="project" value="UniProtKB-UniRule"/>
</dbReference>
<proteinExistence type="inferred from homology"/>
<evidence type="ECO:0000256" key="4">
    <source>
        <dbReference type="ARBA" id="ARBA00022490"/>
    </source>
</evidence>
<comment type="function">
    <text evidence="12">IGPS catalyzes the conversion of PRFAR and glutamine to IGP, AICAR and glutamate. The HisH subunit catalyzes the hydrolysis of glutamine to glutamate and ammonia as part of the synthesis of IGP and AICAR. The resulting ammonia molecule is channeled to the active site of HisF.</text>
</comment>
<comment type="catalytic activity">
    <reaction evidence="11 12">
        <text>L-glutamine + H2O = L-glutamate + NH4(+)</text>
        <dbReference type="Rhea" id="RHEA:15889"/>
        <dbReference type="ChEBI" id="CHEBI:15377"/>
        <dbReference type="ChEBI" id="CHEBI:28938"/>
        <dbReference type="ChEBI" id="CHEBI:29985"/>
        <dbReference type="ChEBI" id="CHEBI:58359"/>
        <dbReference type="EC" id="3.5.1.2"/>
    </reaction>
</comment>
<dbReference type="GO" id="GO:0000107">
    <property type="term" value="F:imidazoleglycerol-phosphate synthase activity"/>
    <property type="evidence" value="ECO:0007669"/>
    <property type="project" value="UniProtKB-UniRule"/>
</dbReference>
<dbReference type="PIRSF" id="PIRSF000495">
    <property type="entry name" value="Amidotransf_hisH"/>
    <property type="match status" value="1"/>
</dbReference>
<evidence type="ECO:0000256" key="2">
    <source>
        <dbReference type="ARBA" id="ARBA00005091"/>
    </source>
</evidence>
<feature type="active site" evidence="12">
    <location>
        <position position="186"/>
    </location>
</feature>
<evidence type="ECO:0000259" key="13">
    <source>
        <dbReference type="Pfam" id="PF00117"/>
    </source>
</evidence>
<keyword evidence="7 12" id="KW-0315">Glutamine amidotransferase</keyword>
<comment type="subunit">
    <text evidence="3 12">Heterodimer of HisH and HisF.</text>
</comment>
<dbReference type="CDD" id="cd01748">
    <property type="entry name" value="GATase1_IGP_Synthase"/>
    <property type="match status" value="1"/>
</dbReference>
<evidence type="ECO:0000256" key="11">
    <source>
        <dbReference type="ARBA" id="ARBA00049534"/>
    </source>
</evidence>
<protein>
    <recommendedName>
        <fullName evidence="12">Imidazole glycerol phosphate synthase subunit HisH</fullName>
        <ecNumber evidence="12">4.3.2.10</ecNumber>
    </recommendedName>
    <alternativeName>
        <fullName evidence="12">IGP synthase glutaminase subunit</fullName>
        <ecNumber evidence="12">3.5.1.2</ecNumber>
    </alternativeName>
    <alternativeName>
        <fullName evidence="12">IGP synthase subunit HisH</fullName>
    </alternativeName>
    <alternativeName>
        <fullName evidence="12">ImGP synthase subunit HisH</fullName>
        <shortName evidence="12">IGPS subunit HisH</shortName>
    </alternativeName>
</protein>
<dbReference type="Pfam" id="PF00117">
    <property type="entry name" value="GATase"/>
    <property type="match status" value="1"/>
</dbReference>
<dbReference type="GO" id="GO:0004359">
    <property type="term" value="F:glutaminase activity"/>
    <property type="evidence" value="ECO:0007669"/>
    <property type="project" value="UniProtKB-EC"/>
</dbReference>
<keyword evidence="9 12" id="KW-0456">Lyase</keyword>
<comment type="subcellular location">
    <subcellularLocation>
        <location evidence="1 12">Cytoplasm</location>
    </subcellularLocation>
</comment>
<keyword evidence="8 12" id="KW-0368">Histidine biosynthesis</keyword>
<dbReference type="EC" id="4.3.2.10" evidence="12"/>
<evidence type="ECO:0000256" key="5">
    <source>
        <dbReference type="ARBA" id="ARBA00022605"/>
    </source>
</evidence>
<feature type="active site" evidence="12">
    <location>
        <position position="184"/>
    </location>
</feature>
<dbReference type="PANTHER" id="PTHR42701:SF1">
    <property type="entry name" value="IMIDAZOLE GLYCEROL PHOSPHATE SYNTHASE SUBUNIT HISH"/>
    <property type="match status" value="1"/>
</dbReference>
<reference evidence="14 15" key="1">
    <citation type="submission" date="2022-04" db="EMBL/GenBank/DDBJ databases">
        <title>Genome sequence of C. roseum typestrain.</title>
        <authorList>
            <person name="Poehlein A."/>
            <person name="Schoch T."/>
            <person name="Duerre P."/>
            <person name="Daniel R."/>
        </authorList>
    </citation>
    <scope>NUCLEOTIDE SEQUENCE [LARGE SCALE GENOMIC DNA]</scope>
    <source>
        <strain evidence="14 15">DSM 7320</strain>
    </source>
</reference>
<dbReference type="GO" id="GO:0005737">
    <property type="term" value="C:cytoplasm"/>
    <property type="evidence" value="ECO:0007669"/>
    <property type="project" value="UniProtKB-SubCell"/>
</dbReference>
<evidence type="ECO:0000256" key="10">
    <source>
        <dbReference type="ARBA" id="ARBA00047838"/>
    </source>
</evidence>
<dbReference type="PANTHER" id="PTHR42701">
    <property type="entry name" value="IMIDAZOLE GLYCEROL PHOSPHATE SYNTHASE SUBUNIT HISH"/>
    <property type="match status" value="1"/>
</dbReference>
<dbReference type="RefSeq" id="WP_077832402.1">
    <property type="nucleotide sequence ID" value="NZ_CP096983.1"/>
</dbReference>
<dbReference type="HAMAP" id="MF_00278">
    <property type="entry name" value="HisH"/>
    <property type="match status" value="1"/>
</dbReference>
<dbReference type="STRING" id="84029.CROST_03230"/>
<name>A0A1S8MFK9_9CLOT</name>
<keyword evidence="4 12" id="KW-0963">Cytoplasm</keyword>
<accession>A0A1S8MFK9</accession>
<dbReference type="FunFam" id="3.40.50.880:FF:000009">
    <property type="entry name" value="Imidazole glycerol phosphate synthase subunit HisH"/>
    <property type="match status" value="1"/>
</dbReference>
<keyword evidence="5 12" id="KW-0028">Amino-acid biosynthesis</keyword>
<evidence type="ECO:0000313" key="15">
    <source>
        <dbReference type="Proteomes" id="UP000190951"/>
    </source>
</evidence>
<evidence type="ECO:0000256" key="1">
    <source>
        <dbReference type="ARBA" id="ARBA00004496"/>
    </source>
</evidence>
<dbReference type="InterPro" id="IPR017926">
    <property type="entry name" value="GATASE"/>
</dbReference>
<comment type="pathway">
    <text evidence="2 12">Amino-acid biosynthesis; L-histidine biosynthesis; L-histidine from 5-phospho-alpha-D-ribose 1-diphosphate: step 5/9.</text>
</comment>
<evidence type="ECO:0000256" key="3">
    <source>
        <dbReference type="ARBA" id="ARBA00011152"/>
    </source>
</evidence>
<dbReference type="PROSITE" id="PS51273">
    <property type="entry name" value="GATASE_TYPE_1"/>
    <property type="match status" value="1"/>
</dbReference>
<dbReference type="InterPro" id="IPR029062">
    <property type="entry name" value="Class_I_gatase-like"/>
</dbReference>
<feature type="domain" description="Glutamine amidotransferase" evidence="13">
    <location>
        <begin position="7"/>
        <end position="199"/>
    </location>
</feature>
<sequence>MNKKIAIVDYGMGNLLSVKKALDYIGANSFITSDAEKLKESDAIILPGVGAFPDAIESLKKNGLNKIITNEANEGKPFLGICLGMQLLFEESEEVTKTKGLGLIKGRIIKIKTEFKIPQIGWNSINIPKECELLKGVLEKSYVYFVHSYCAALENKDNLNAYCDYGAKIPAVVSSKNVFGIQFHPEKSGEIGLKMLKNFWELI</sequence>
<dbReference type="Proteomes" id="UP000190951">
    <property type="component" value="Chromosome"/>
</dbReference>
<evidence type="ECO:0000256" key="12">
    <source>
        <dbReference type="HAMAP-Rule" id="MF_00278"/>
    </source>
</evidence>
<dbReference type="NCBIfam" id="TIGR01855">
    <property type="entry name" value="IMP_synth_hisH"/>
    <property type="match status" value="1"/>
</dbReference>
<keyword evidence="15" id="KW-1185">Reference proteome</keyword>
<organism evidence="14 15">
    <name type="scientific">Clostridium felsineum</name>
    <dbReference type="NCBI Taxonomy" id="36839"/>
    <lineage>
        <taxon>Bacteria</taxon>
        <taxon>Bacillati</taxon>
        <taxon>Bacillota</taxon>
        <taxon>Clostridia</taxon>
        <taxon>Eubacteriales</taxon>
        <taxon>Clostridiaceae</taxon>
        <taxon>Clostridium</taxon>
    </lineage>
</organism>
<dbReference type="EC" id="3.5.1.2" evidence="12"/>
<evidence type="ECO:0000256" key="8">
    <source>
        <dbReference type="ARBA" id="ARBA00023102"/>
    </source>
</evidence>
<dbReference type="GO" id="GO:0016829">
    <property type="term" value="F:lyase activity"/>
    <property type="evidence" value="ECO:0007669"/>
    <property type="project" value="UniProtKB-KW"/>
</dbReference>
<evidence type="ECO:0000256" key="9">
    <source>
        <dbReference type="ARBA" id="ARBA00023239"/>
    </source>
</evidence>
<comment type="catalytic activity">
    <reaction evidence="10 12">
        <text>5-[(5-phospho-1-deoxy-D-ribulos-1-ylimino)methylamino]-1-(5-phospho-beta-D-ribosyl)imidazole-4-carboxamide + L-glutamine = D-erythro-1-(imidazol-4-yl)glycerol 3-phosphate + 5-amino-1-(5-phospho-beta-D-ribosyl)imidazole-4-carboxamide + L-glutamate + H(+)</text>
        <dbReference type="Rhea" id="RHEA:24793"/>
        <dbReference type="ChEBI" id="CHEBI:15378"/>
        <dbReference type="ChEBI" id="CHEBI:29985"/>
        <dbReference type="ChEBI" id="CHEBI:58278"/>
        <dbReference type="ChEBI" id="CHEBI:58359"/>
        <dbReference type="ChEBI" id="CHEBI:58475"/>
        <dbReference type="ChEBI" id="CHEBI:58525"/>
        <dbReference type="EC" id="4.3.2.10"/>
    </reaction>
</comment>
<dbReference type="EMBL" id="CP096983">
    <property type="protein sequence ID" value="URZ10769.1"/>
    <property type="molecule type" value="Genomic_DNA"/>
</dbReference>